<protein>
    <recommendedName>
        <fullName evidence="2">SpaA-like prealbumin fold domain-containing protein</fullName>
    </recommendedName>
</protein>
<sequence>MKKKSIIKTLSKLVFATTLLSIGLSSIDHSLRLPHVPIALAETVDNAIANETSRRSLTIWKYAITDFSELEPRGDGTLTNPDRELIPGINFKVERVKKLSSGSSLTDPKQQQLGTDYEIDTTFNAQTITTDTSGKATLDLGIGRANDGIYLITELPDERTGENLAATDGKKIETAVYPFFVHIPQTSRTDLSSLIYDVQVEPKNILEDLLHPDKTINGEKGDSVQAGQSFRWELTTNIPAGLWQVASQTGTIDILDAAGQTVDTVEMIAGQPIVYRDTSGLLQPNFSMVDELNSDLTYVPDSAKMQVRQAGGEWTDLALTDYTVSFDAETNRLTTTLTEAGLIKAGSVANGYTDIRTVLTTHVPEYWNNIVENTFTVNHQLPGQRPKSTTPPETTNPKYYTGGFDIEKISENSGTGLAGAEFKIATSESNANNKTFIASNGNSYAEDANLPSGITFLTSTSDANGHATFDGLALDWTDANGNNYVENNEVTRDYWVVETTAPQGYELLKAPQRVTVDLTTADDAMIELTVTNKPQTSLPFTGGIGRNLIITIALVAIVIGTTVVIIHKKRKQT</sequence>
<evidence type="ECO:0000259" key="2">
    <source>
        <dbReference type="Pfam" id="PF17802"/>
    </source>
</evidence>
<dbReference type="Proteomes" id="UP000321175">
    <property type="component" value="Unassembled WGS sequence"/>
</dbReference>
<keyword evidence="1" id="KW-0472">Membrane</keyword>
<organism evidence="4 5">
    <name type="scientific">Enterococcus mundtii</name>
    <dbReference type="NCBI Taxonomy" id="53346"/>
    <lineage>
        <taxon>Bacteria</taxon>
        <taxon>Bacillati</taxon>
        <taxon>Bacillota</taxon>
        <taxon>Bacilli</taxon>
        <taxon>Lactobacillales</taxon>
        <taxon>Enterococcaceae</taxon>
        <taxon>Enterococcus</taxon>
    </lineage>
</organism>
<dbReference type="NCBIfam" id="NF033902">
    <property type="entry name" value="iso_D2_wall_anc"/>
    <property type="match status" value="1"/>
</dbReference>
<evidence type="ECO:0000313" key="3">
    <source>
        <dbReference type="EMBL" id="GEL79772.1"/>
    </source>
</evidence>
<evidence type="ECO:0000256" key="1">
    <source>
        <dbReference type="SAM" id="Phobius"/>
    </source>
</evidence>
<dbReference type="EMBL" id="BJWA01000004">
    <property type="protein sequence ID" value="GEL79772.1"/>
    <property type="molecule type" value="Genomic_DNA"/>
</dbReference>
<proteinExistence type="predicted"/>
<feature type="domain" description="SpaA-like prealbumin fold" evidence="2">
    <location>
        <begin position="477"/>
        <end position="533"/>
    </location>
</feature>
<dbReference type="RefSeq" id="WP_071866198.1">
    <property type="nucleotide sequence ID" value="NZ_BJWA01000004.1"/>
</dbReference>
<keyword evidence="1" id="KW-1133">Transmembrane helix</keyword>
<dbReference type="Gene3D" id="2.60.40.10">
    <property type="entry name" value="Immunoglobulins"/>
    <property type="match status" value="2"/>
</dbReference>
<dbReference type="InterPro" id="IPR048052">
    <property type="entry name" value="FM1-like"/>
</dbReference>
<dbReference type="Gene3D" id="2.60.40.740">
    <property type="match status" value="1"/>
</dbReference>
<reference evidence="3 6" key="2">
    <citation type="submission" date="2019-07" db="EMBL/GenBank/DDBJ databases">
        <title>Whole genome shotgun sequence of Enterococcus mundtii NBRC 100490.</title>
        <authorList>
            <person name="Hosoyama A."/>
            <person name="Uohara A."/>
            <person name="Ohji S."/>
            <person name="Ichikawa N."/>
        </authorList>
    </citation>
    <scope>NUCLEOTIDE SEQUENCE [LARGE SCALE GENOMIC DNA]</scope>
    <source>
        <strain evidence="3 6">NBRC 100490</strain>
    </source>
</reference>
<gene>
    <name evidence="4" type="ORF">A5802_002629</name>
    <name evidence="3" type="ORF">EMU01_09160</name>
</gene>
<dbReference type="Proteomes" id="UP000195024">
    <property type="component" value="Unassembled WGS sequence"/>
</dbReference>
<name>A0A242KW70_ENTMU</name>
<evidence type="ECO:0000313" key="5">
    <source>
        <dbReference type="Proteomes" id="UP000195024"/>
    </source>
</evidence>
<evidence type="ECO:0000313" key="4">
    <source>
        <dbReference type="EMBL" id="OTP25476.1"/>
    </source>
</evidence>
<feature type="transmembrane region" description="Helical" evidence="1">
    <location>
        <begin position="548"/>
        <end position="566"/>
    </location>
</feature>
<keyword evidence="6" id="KW-1185">Reference proteome</keyword>
<accession>A0A242KW70</accession>
<dbReference type="Pfam" id="PF17802">
    <property type="entry name" value="SpaA"/>
    <property type="match status" value="1"/>
</dbReference>
<dbReference type="AlphaFoldDB" id="A0A242KW70"/>
<evidence type="ECO:0000313" key="6">
    <source>
        <dbReference type="Proteomes" id="UP000321175"/>
    </source>
</evidence>
<comment type="caution">
    <text evidence="4">The sequence shown here is derived from an EMBL/GenBank/DDBJ whole genome shotgun (WGS) entry which is preliminary data.</text>
</comment>
<dbReference type="InterPro" id="IPR041033">
    <property type="entry name" value="SpaA_PFL_dom_1"/>
</dbReference>
<keyword evidence="1" id="KW-0812">Transmembrane</keyword>
<dbReference type="InterPro" id="IPR013783">
    <property type="entry name" value="Ig-like_fold"/>
</dbReference>
<dbReference type="GeneID" id="60998102"/>
<dbReference type="EMBL" id="NGMS01000002">
    <property type="protein sequence ID" value="OTP25476.1"/>
    <property type="molecule type" value="Genomic_DNA"/>
</dbReference>
<reference evidence="4 5" key="1">
    <citation type="submission" date="2017-05" db="EMBL/GenBank/DDBJ databases">
        <title>The Genome Sequence of Enterococcus mundtii 6B1_DIV0119.</title>
        <authorList>
            <consortium name="The Broad Institute Genomics Platform"/>
            <consortium name="The Broad Institute Genomic Center for Infectious Diseases"/>
            <person name="Earl A."/>
            <person name="Manson A."/>
            <person name="Schwartman J."/>
            <person name="Gilmore M."/>
            <person name="Abouelleil A."/>
            <person name="Cao P."/>
            <person name="Chapman S."/>
            <person name="Cusick C."/>
            <person name="Shea T."/>
            <person name="Young S."/>
            <person name="Neafsey D."/>
            <person name="Nusbaum C."/>
            <person name="Birren B."/>
        </authorList>
    </citation>
    <scope>NUCLEOTIDE SEQUENCE [LARGE SCALE GENOMIC DNA]</scope>
    <source>
        <strain evidence="4 5">6B1_DIV0119</strain>
    </source>
</reference>